<dbReference type="EMBL" id="CAJVPW010053815">
    <property type="protein sequence ID" value="CAG8770684.1"/>
    <property type="molecule type" value="Genomic_DNA"/>
</dbReference>
<reference evidence="1" key="1">
    <citation type="submission" date="2021-06" db="EMBL/GenBank/DDBJ databases">
        <authorList>
            <person name="Kallberg Y."/>
            <person name="Tangrot J."/>
            <person name="Rosling A."/>
        </authorList>
    </citation>
    <scope>NUCLEOTIDE SEQUENCE</scope>
    <source>
        <strain evidence="1">28 12/20/2015</strain>
    </source>
</reference>
<accession>A0ACA9QZV1</accession>
<sequence length="112" mass="13211">MNSWNQYFDNTPVKKWSTFQFHKNWFETYKNDPEQLTYSKAMDAFFKSLRAIINRSSDLPKIRKAKELLDSCQANMTSSYPSDDLLDRYGFGIHNKEDTTSSCPSDDLLDRY</sequence>
<gene>
    <name evidence="1" type="ORF">SPELUC_LOCUS15761</name>
</gene>
<evidence type="ECO:0000313" key="2">
    <source>
        <dbReference type="Proteomes" id="UP000789366"/>
    </source>
</evidence>
<evidence type="ECO:0000313" key="1">
    <source>
        <dbReference type="EMBL" id="CAG8770684.1"/>
    </source>
</evidence>
<protein>
    <submittedName>
        <fullName evidence="1">1125_t:CDS:1</fullName>
    </submittedName>
</protein>
<comment type="caution">
    <text evidence="1">The sequence shown here is derived from an EMBL/GenBank/DDBJ whole genome shotgun (WGS) entry which is preliminary data.</text>
</comment>
<keyword evidence="2" id="KW-1185">Reference proteome</keyword>
<name>A0ACA9QZV1_9GLOM</name>
<proteinExistence type="predicted"/>
<organism evidence="1 2">
    <name type="scientific">Cetraspora pellucida</name>
    <dbReference type="NCBI Taxonomy" id="1433469"/>
    <lineage>
        <taxon>Eukaryota</taxon>
        <taxon>Fungi</taxon>
        <taxon>Fungi incertae sedis</taxon>
        <taxon>Mucoromycota</taxon>
        <taxon>Glomeromycotina</taxon>
        <taxon>Glomeromycetes</taxon>
        <taxon>Diversisporales</taxon>
        <taxon>Gigasporaceae</taxon>
        <taxon>Cetraspora</taxon>
    </lineage>
</organism>
<feature type="non-terminal residue" evidence="1">
    <location>
        <position position="112"/>
    </location>
</feature>
<dbReference type="Proteomes" id="UP000789366">
    <property type="component" value="Unassembled WGS sequence"/>
</dbReference>